<dbReference type="AlphaFoldDB" id="A0A382JC22"/>
<name>A0A382JC22_9ZZZZ</name>
<dbReference type="EMBL" id="UINC01073371">
    <property type="protein sequence ID" value="SVC09700.1"/>
    <property type="molecule type" value="Genomic_DNA"/>
</dbReference>
<proteinExistence type="predicted"/>
<evidence type="ECO:0000313" key="1">
    <source>
        <dbReference type="EMBL" id="SVC09700.1"/>
    </source>
</evidence>
<reference evidence="1" key="1">
    <citation type="submission" date="2018-05" db="EMBL/GenBank/DDBJ databases">
        <authorList>
            <person name="Lanie J.A."/>
            <person name="Ng W.-L."/>
            <person name="Kazmierczak K.M."/>
            <person name="Andrzejewski T.M."/>
            <person name="Davidsen T.M."/>
            <person name="Wayne K.J."/>
            <person name="Tettelin H."/>
            <person name="Glass J.I."/>
            <person name="Rusch D."/>
            <person name="Podicherti R."/>
            <person name="Tsui H.-C.T."/>
            <person name="Winkler M.E."/>
        </authorList>
    </citation>
    <scope>NUCLEOTIDE SEQUENCE</scope>
</reference>
<accession>A0A382JC22</accession>
<organism evidence="1">
    <name type="scientific">marine metagenome</name>
    <dbReference type="NCBI Taxonomy" id="408172"/>
    <lineage>
        <taxon>unclassified sequences</taxon>
        <taxon>metagenomes</taxon>
        <taxon>ecological metagenomes</taxon>
    </lineage>
</organism>
<protein>
    <submittedName>
        <fullName evidence="1">Uncharacterized protein</fullName>
    </submittedName>
</protein>
<sequence>MKLFRNIFFVAIITISLASYQINASNHHGNESAEASGSGHCVYIVDNPFTSDPYMACKTNVTKEACMILEEEGDGMMGISDAKYGEGDCSREASVGSCERGGWEEVYYEGEGDPSTVEFGCGFAGDWLEPGN</sequence>
<gene>
    <name evidence="1" type="ORF">METZ01_LOCUS262554</name>
</gene>